<gene>
    <name evidence="1" type="ORF">A7L45_18890</name>
</gene>
<dbReference type="STRING" id="1552.A7L45_18890"/>
<reference evidence="2" key="1">
    <citation type="journal article" date="2016" name="Front. Microbiol.">
        <title>Complete Genome Sequence of Clostridium estertheticum DSM 8809, a Microbe Identified in Spoiled Vacuum Packed Beef.</title>
        <authorList>
            <person name="Yu Z."/>
            <person name="Gunn L."/>
            <person name="Brennan E."/>
            <person name="Reid R."/>
            <person name="Wall P.G."/>
            <person name="Gaora O.P."/>
            <person name="Hurley D."/>
            <person name="Bolton D."/>
            <person name="Fanning S."/>
        </authorList>
    </citation>
    <scope>NUCLEOTIDE SEQUENCE [LARGE SCALE GENOMIC DNA]</scope>
    <source>
        <strain evidence="2">DSM 8809</strain>
    </source>
</reference>
<dbReference type="Pfam" id="PF13031">
    <property type="entry name" value="DUF3892"/>
    <property type="match status" value="1"/>
</dbReference>
<sequence length="86" mass="9337">MNKSEGSTHVISKVAKDNQGEITAYELENGEIISKEQAVSLAKQGNISGVSVSTSKKGEEFLRSLPDQNKANNLESLPIIDDNDIY</sequence>
<evidence type="ECO:0000313" key="1">
    <source>
        <dbReference type="EMBL" id="APC42779.1"/>
    </source>
</evidence>
<dbReference type="EMBL" id="CP015756">
    <property type="protein sequence ID" value="APC42779.1"/>
    <property type="molecule type" value="Genomic_DNA"/>
</dbReference>
<proteinExistence type="predicted"/>
<protein>
    <recommendedName>
        <fullName evidence="3">DUF3892 domain-containing protein</fullName>
    </recommendedName>
</protein>
<name>A0A1J0GN67_9CLOT</name>
<dbReference type="Proteomes" id="UP000182569">
    <property type="component" value="Chromosome"/>
</dbReference>
<dbReference type="OrthoDB" id="1954671at2"/>
<evidence type="ECO:0008006" key="3">
    <source>
        <dbReference type="Google" id="ProtNLM"/>
    </source>
</evidence>
<dbReference type="KEGG" id="ceu:A7L45_18890"/>
<organism evidence="1 2">
    <name type="scientific">Clostridium estertheticum subsp. estertheticum</name>
    <dbReference type="NCBI Taxonomy" id="1552"/>
    <lineage>
        <taxon>Bacteria</taxon>
        <taxon>Bacillati</taxon>
        <taxon>Bacillota</taxon>
        <taxon>Clostridia</taxon>
        <taxon>Eubacteriales</taxon>
        <taxon>Clostridiaceae</taxon>
        <taxon>Clostridium</taxon>
    </lineage>
</organism>
<accession>A0A1J0GN67</accession>
<evidence type="ECO:0000313" key="2">
    <source>
        <dbReference type="Proteomes" id="UP000182569"/>
    </source>
</evidence>
<dbReference type="RefSeq" id="WP_071615060.1">
    <property type="nucleotide sequence ID" value="NZ_CP015756.1"/>
</dbReference>
<dbReference type="InterPro" id="IPR024997">
    <property type="entry name" value="DUF3892"/>
</dbReference>
<dbReference type="AlphaFoldDB" id="A0A1J0GN67"/>
<keyword evidence="2" id="KW-1185">Reference proteome</keyword>